<sequence length="139" mass="15665">MSQRRAIRQFYLAQSDSATVRVRISDGTSARLTVKGRRAGMSRPEYEWDIPVDEAREMEALAAGRVLVKTRHLVRAGDLTWEVDAFEDGLTLAEIELPFEDTPFDRPDWLGREVTDDPSYYNAAMALGGDQASSREVDQ</sequence>
<reference evidence="3 4" key="1">
    <citation type="submission" date="2018-03" db="EMBL/GenBank/DDBJ databases">
        <authorList>
            <person name="Keele B.F."/>
        </authorList>
    </citation>
    <scope>NUCLEOTIDE SEQUENCE [LARGE SCALE GENOMIC DNA]</scope>
    <source>
        <strain evidence="3 4">CECT 8504</strain>
    </source>
</reference>
<dbReference type="InterPro" id="IPR012042">
    <property type="entry name" value="NeuTTM/CthTTM-like"/>
</dbReference>
<gene>
    <name evidence="3" type="ORF">PAA8504_01349</name>
</gene>
<keyword evidence="4" id="KW-1185">Reference proteome</keyword>
<dbReference type="CDD" id="cd07891">
    <property type="entry name" value="CYTH-like_CthTTM-like_1"/>
    <property type="match status" value="1"/>
</dbReference>
<protein>
    <submittedName>
        <fullName evidence="3">Inorganic triphosphatase</fullName>
        <ecNumber evidence="3">3.6.1.25</ecNumber>
    </submittedName>
</protein>
<keyword evidence="3" id="KW-0378">Hydrolase</keyword>
<accession>A0A2R8BTN1</accession>
<dbReference type="InterPro" id="IPR023577">
    <property type="entry name" value="CYTH_domain"/>
</dbReference>
<organism evidence="3 4">
    <name type="scientific">Palleronia abyssalis</name>
    <dbReference type="NCBI Taxonomy" id="1501240"/>
    <lineage>
        <taxon>Bacteria</taxon>
        <taxon>Pseudomonadati</taxon>
        <taxon>Pseudomonadota</taxon>
        <taxon>Alphaproteobacteria</taxon>
        <taxon>Rhodobacterales</taxon>
        <taxon>Roseobacteraceae</taxon>
        <taxon>Palleronia</taxon>
    </lineage>
</organism>
<dbReference type="SUPFAM" id="SSF55154">
    <property type="entry name" value="CYTH-like phosphatases"/>
    <property type="match status" value="1"/>
</dbReference>
<dbReference type="PROSITE" id="PS51707">
    <property type="entry name" value="CYTH"/>
    <property type="match status" value="1"/>
</dbReference>
<dbReference type="GO" id="GO:0050355">
    <property type="term" value="F:inorganic triphosphate phosphatase activity"/>
    <property type="evidence" value="ECO:0007669"/>
    <property type="project" value="UniProtKB-EC"/>
</dbReference>
<dbReference type="PANTHER" id="PTHR40114:SF1">
    <property type="entry name" value="SLR0698 PROTEIN"/>
    <property type="match status" value="1"/>
</dbReference>
<dbReference type="Proteomes" id="UP000244912">
    <property type="component" value="Unassembled WGS sequence"/>
</dbReference>
<dbReference type="EC" id="3.6.1.25" evidence="3"/>
<dbReference type="PANTHER" id="PTHR40114">
    <property type="entry name" value="SLR0698 PROTEIN"/>
    <property type="match status" value="1"/>
</dbReference>
<dbReference type="Pfam" id="PF01928">
    <property type="entry name" value="CYTH"/>
    <property type="match status" value="1"/>
</dbReference>
<feature type="active site" description="Proton acceptor" evidence="1">
    <location>
        <position position="11"/>
    </location>
</feature>
<proteinExistence type="predicted"/>
<feature type="domain" description="CYTH" evidence="2">
    <location>
        <begin position="1"/>
        <end position="127"/>
    </location>
</feature>
<evidence type="ECO:0000313" key="4">
    <source>
        <dbReference type="Proteomes" id="UP000244912"/>
    </source>
</evidence>
<evidence type="ECO:0000259" key="2">
    <source>
        <dbReference type="PROSITE" id="PS51707"/>
    </source>
</evidence>
<dbReference type="InterPro" id="IPR033469">
    <property type="entry name" value="CYTH-like_dom_sf"/>
</dbReference>
<dbReference type="EMBL" id="ONZF01000002">
    <property type="protein sequence ID" value="SPJ23537.1"/>
    <property type="molecule type" value="Genomic_DNA"/>
</dbReference>
<dbReference type="SMART" id="SM01118">
    <property type="entry name" value="CYTH"/>
    <property type="match status" value="1"/>
</dbReference>
<dbReference type="PIRSF" id="PIRSF016487">
    <property type="entry name" value="CYTH_UCP016487"/>
    <property type="match status" value="1"/>
</dbReference>
<name>A0A2R8BTN1_9RHOB</name>
<dbReference type="Gene3D" id="2.40.320.10">
    <property type="entry name" value="Hypothetical Protein Pfu-838710-001"/>
    <property type="match status" value="1"/>
</dbReference>
<dbReference type="AlphaFoldDB" id="A0A2R8BTN1"/>
<evidence type="ECO:0000256" key="1">
    <source>
        <dbReference type="PIRSR" id="PIRSR016487-1"/>
    </source>
</evidence>
<evidence type="ECO:0000313" key="3">
    <source>
        <dbReference type="EMBL" id="SPJ23537.1"/>
    </source>
</evidence>